<comment type="caution">
    <text evidence="1">The sequence shown here is derived from an EMBL/GenBank/DDBJ whole genome shotgun (WGS) entry which is preliminary data.</text>
</comment>
<dbReference type="EMBL" id="JAGGJQ010000008">
    <property type="protein sequence ID" value="MBP1841004.1"/>
    <property type="molecule type" value="Genomic_DNA"/>
</dbReference>
<accession>A0A9X0YP30</accession>
<evidence type="ECO:0000313" key="1">
    <source>
        <dbReference type="EMBL" id="MBP1841004.1"/>
    </source>
</evidence>
<name>A0A9X0YP30_9FLAO</name>
<reference evidence="1" key="1">
    <citation type="submission" date="2021-03" db="EMBL/GenBank/DDBJ databases">
        <title>Genomic Encyclopedia of Type Strains, Phase IV (KMG-IV): sequencing the most valuable type-strain genomes for metagenomic binning, comparative biology and taxonomic classification.</title>
        <authorList>
            <person name="Goeker M."/>
        </authorList>
    </citation>
    <scope>NUCLEOTIDE SEQUENCE</scope>
    <source>
        <strain evidence="1">DSM 15523</strain>
        <strain evidence="2 4">DSM 16476</strain>
    </source>
</reference>
<organism evidence="1 3">
    <name type="scientific">Formosa algae</name>
    <dbReference type="NCBI Taxonomy" id="225843"/>
    <lineage>
        <taxon>Bacteria</taxon>
        <taxon>Pseudomonadati</taxon>
        <taxon>Bacteroidota</taxon>
        <taxon>Flavobacteriia</taxon>
        <taxon>Flavobacteriales</taxon>
        <taxon>Flavobacteriaceae</taxon>
        <taxon>Formosa</taxon>
    </lineage>
</organism>
<keyword evidence="4" id="KW-1185">Reference proteome</keyword>
<dbReference type="Proteomes" id="UP001138672">
    <property type="component" value="Unassembled WGS sequence"/>
</dbReference>
<proteinExistence type="predicted"/>
<evidence type="ECO:0000313" key="3">
    <source>
        <dbReference type="Proteomes" id="UP001138672"/>
    </source>
</evidence>
<dbReference type="EMBL" id="JAUSUU010000008">
    <property type="protein sequence ID" value="MDQ0336099.1"/>
    <property type="molecule type" value="Genomic_DNA"/>
</dbReference>
<evidence type="ECO:0000313" key="2">
    <source>
        <dbReference type="EMBL" id="MDQ0336099.1"/>
    </source>
</evidence>
<evidence type="ECO:0000313" key="4">
    <source>
        <dbReference type="Proteomes" id="UP001231587"/>
    </source>
</evidence>
<sequence length="98" mass="11236">MKHLIYIFILLFFIQSNGQNTSETSFLRLDLLILEKTTKDTLVASIVELYSGEQKIETDLSDLVGKSILIVNSKDIIDNKILLKIYGRKCKPFETELI</sequence>
<dbReference type="RefSeq" id="WP_157486370.1">
    <property type="nucleotide sequence ID" value="NZ_JAGGJQ010000008.1"/>
</dbReference>
<dbReference type="Proteomes" id="UP001231587">
    <property type="component" value="Unassembled WGS sequence"/>
</dbReference>
<gene>
    <name evidence="1" type="ORF">J2Z56_002935</name>
    <name evidence="2" type="ORF">J2Z57_002552</name>
</gene>
<protein>
    <submittedName>
        <fullName evidence="1">Uncharacterized protein</fullName>
    </submittedName>
</protein>
<dbReference type="AlphaFoldDB" id="A0A9X0YP30"/>